<reference evidence="3" key="1">
    <citation type="journal article" date="2019" name="Sci. Rep.">
        <title>Draft genome of Tanacetum cinerariifolium, the natural source of mosquito coil.</title>
        <authorList>
            <person name="Yamashiro T."/>
            <person name="Shiraishi A."/>
            <person name="Satake H."/>
            <person name="Nakayama K."/>
        </authorList>
    </citation>
    <scope>NUCLEOTIDE SEQUENCE</scope>
</reference>
<dbReference type="AlphaFoldDB" id="A0A699IEI1"/>
<accession>A0A699IEI1</accession>
<evidence type="ECO:0000259" key="2">
    <source>
        <dbReference type="Pfam" id="PF22936"/>
    </source>
</evidence>
<sequence>MFDANHDVCFIEFVNDVYVRSKSKSIKRSKKKKTHKPTGKVFTDIGYRWKPISRTFIIDGKTCLLTRTTSTKVVPLKETTSKHVITPNPKINIYRRKTKVAKSVDLSNSGCSKHMTGNRSQLINFVRKFFGTVRFSNDQISKIMGYGDYQMGNVMISRVYYMERLGHNLFFIGQFCDSNLEVAFHKYTGYICELEGVDLLKGSRGSNLYTLSLEEPNSKESSSRDVIPTNVHSVNKPPEHLSKWTKDHPLDTELVPRPDCVIIITLKWIFMVKLDELGGVLKNKARLVARGYHQEEGIDFKEYFALVARIKSIRIFISYAAHKNMTVYQMNVKTVFLNGILREEVYVSQPDEFVDQYYLNHVYKLKKFFTG</sequence>
<dbReference type="Pfam" id="PF07727">
    <property type="entry name" value="RVT_2"/>
    <property type="match status" value="1"/>
</dbReference>
<feature type="domain" description="Reverse transcriptase Ty1/copia-type" evidence="1">
    <location>
        <begin position="253"/>
        <end position="368"/>
    </location>
</feature>
<evidence type="ECO:0000259" key="1">
    <source>
        <dbReference type="Pfam" id="PF07727"/>
    </source>
</evidence>
<dbReference type="InterPro" id="IPR054722">
    <property type="entry name" value="PolX-like_BBD"/>
</dbReference>
<dbReference type="Pfam" id="PF22936">
    <property type="entry name" value="Pol_BBD"/>
    <property type="match status" value="1"/>
</dbReference>
<gene>
    <name evidence="3" type="ORF">Tci_526221</name>
</gene>
<proteinExistence type="predicted"/>
<name>A0A699IEI1_TANCI</name>
<evidence type="ECO:0000313" key="3">
    <source>
        <dbReference type="EMBL" id="GEZ54248.1"/>
    </source>
</evidence>
<dbReference type="EMBL" id="BKCJ010291681">
    <property type="protein sequence ID" value="GEZ54248.1"/>
    <property type="molecule type" value="Genomic_DNA"/>
</dbReference>
<protein>
    <submittedName>
        <fullName evidence="3">Copia protein</fullName>
    </submittedName>
</protein>
<dbReference type="InterPro" id="IPR013103">
    <property type="entry name" value="RVT_2"/>
</dbReference>
<comment type="caution">
    <text evidence="3">The sequence shown here is derived from an EMBL/GenBank/DDBJ whole genome shotgun (WGS) entry which is preliminary data.</text>
</comment>
<organism evidence="3">
    <name type="scientific">Tanacetum cinerariifolium</name>
    <name type="common">Dalmatian daisy</name>
    <name type="synonym">Chrysanthemum cinerariifolium</name>
    <dbReference type="NCBI Taxonomy" id="118510"/>
    <lineage>
        <taxon>Eukaryota</taxon>
        <taxon>Viridiplantae</taxon>
        <taxon>Streptophyta</taxon>
        <taxon>Embryophyta</taxon>
        <taxon>Tracheophyta</taxon>
        <taxon>Spermatophyta</taxon>
        <taxon>Magnoliopsida</taxon>
        <taxon>eudicotyledons</taxon>
        <taxon>Gunneridae</taxon>
        <taxon>Pentapetalae</taxon>
        <taxon>asterids</taxon>
        <taxon>campanulids</taxon>
        <taxon>Asterales</taxon>
        <taxon>Asteraceae</taxon>
        <taxon>Asteroideae</taxon>
        <taxon>Anthemideae</taxon>
        <taxon>Anthemidinae</taxon>
        <taxon>Tanacetum</taxon>
    </lineage>
</organism>
<feature type="domain" description="Retrovirus-related Pol polyprotein from transposon TNT 1-94-like beta-barrel" evidence="2">
    <location>
        <begin position="108"/>
        <end position="178"/>
    </location>
</feature>